<keyword evidence="4" id="KW-1185">Reference proteome</keyword>
<proteinExistence type="predicted"/>
<evidence type="ECO:0000256" key="1">
    <source>
        <dbReference type="SAM" id="MobiDB-lite"/>
    </source>
</evidence>
<feature type="compositionally biased region" description="Pro residues" evidence="1">
    <location>
        <begin position="85"/>
        <end position="96"/>
    </location>
</feature>
<feature type="domain" description="ZF-HD dimerization-type" evidence="2">
    <location>
        <begin position="15"/>
        <end position="42"/>
    </location>
</feature>
<dbReference type="Proteomes" id="UP000585474">
    <property type="component" value="Unassembled WGS sequence"/>
</dbReference>
<protein>
    <recommendedName>
        <fullName evidence="2">ZF-HD dimerization-type domain-containing protein</fullName>
    </recommendedName>
</protein>
<dbReference type="AlphaFoldDB" id="A0A7J0F7M0"/>
<sequence>MATNNGVGGHRVMIVRYMECQRNLAGHSAAYAVDGCRAFEKQELPPQPAADHHSLLRRLAATASAPLPPLPPRPPRRPPAAAQPSPLPPQPQPPVAPEIMEENKPLKKRKTSLEAGEASSRPSEGV</sequence>
<accession>A0A7J0F7M0</accession>
<evidence type="ECO:0000313" key="3">
    <source>
        <dbReference type="EMBL" id="GFY94712.1"/>
    </source>
</evidence>
<comment type="caution">
    <text evidence="3">The sequence shown here is derived from an EMBL/GenBank/DDBJ whole genome shotgun (WGS) entry which is preliminary data.</text>
</comment>
<dbReference type="InterPro" id="IPR006456">
    <property type="entry name" value="ZF_HD_homeobox_Cys/His_dimer"/>
</dbReference>
<evidence type="ECO:0000313" key="4">
    <source>
        <dbReference type="Proteomes" id="UP000585474"/>
    </source>
</evidence>
<organism evidence="3 4">
    <name type="scientific">Actinidia rufa</name>
    <dbReference type="NCBI Taxonomy" id="165716"/>
    <lineage>
        <taxon>Eukaryota</taxon>
        <taxon>Viridiplantae</taxon>
        <taxon>Streptophyta</taxon>
        <taxon>Embryophyta</taxon>
        <taxon>Tracheophyta</taxon>
        <taxon>Spermatophyta</taxon>
        <taxon>Magnoliopsida</taxon>
        <taxon>eudicotyledons</taxon>
        <taxon>Gunneridae</taxon>
        <taxon>Pentapetalae</taxon>
        <taxon>asterids</taxon>
        <taxon>Ericales</taxon>
        <taxon>Actinidiaceae</taxon>
        <taxon>Actinidia</taxon>
    </lineage>
</organism>
<evidence type="ECO:0000259" key="2">
    <source>
        <dbReference type="Pfam" id="PF04770"/>
    </source>
</evidence>
<dbReference type="EMBL" id="BJWL01000010">
    <property type="protein sequence ID" value="GFY94712.1"/>
    <property type="molecule type" value="Genomic_DNA"/>
</dbReference>
<reference evidence="3 4" key="1">
    <citation type="submission" date="2019-07" db="EMBL/GenBank/DDBJ databases">
        <title>De Novo Assembly of kiwifruit Actinidia rufa.</title>
        <authorList>
            <person name="Sugita-Konishi S."/>
            <person name="Sato K."/>
            <person name="Mori E."/>
            <person name="Abe Y."/>
            <person name="Kisaki G."/>
            <person name="Hamano K."/>
            <person name="Suezawa K."/>
            <person name="Otani M."/>
            <person name="Fukuda T."/>
            <person name="Manabe T."/>
            <person name="Gomi K."/>
            <person name="Tabuchi M."/>
            <person name="Akimitsu K."/>
            <person name="Kataoka I."/>
        </authorList>
    </citation>
    <scope>NUCLEOTIDE SEQUENCE [LARGE SCALE GENOMIC DNA]</scope>
    <source>
        <strain evidence="4">cv. Fuchu</strain>
    </source>
</reference>
<gene>
    <name evidence="3" type="ORF">Acr_10g0000970</name>
</gene>
<feature type="region of interest" description="Disordered" evidence="1">
    <location>
        <begin position="59"/>
        <end position="126"/>
    </location>
</feature>
<dbReference type="Pfam" id="PF04770">
    <property type="entry name" value="ZF-HD_dimer"/>
    <property type="match status" value="1"/>
</dbReference>
<name>A0A7J0F7M0_9ERIC</name>